<dbReference type="InterPro" id="IPR011757">
    <property type="entry name" value="Lytic_transglycosylase_MltB"/>
</dbReference>
<name>A0ABT8EI39_9BURK</name>
<evidence type="ECO:0000313" key="4">
    <source>
        <dbReference type="Proteomes" id="UP001168613"/>
    </source>
</evidence>
<proteinExistence type="predicted"/>
<dbReference type="InterPro" id="IPR031304">
    <property type="entry name" value="SLT_2"/>
</dbReference>
<organism evidence="3 4">
    <name type="scientific">Alcaligenes endophyticus</name>
    <dbReference type="NCBI Taxonomy" id="1929088"/>
    <lineage>
        <taxon>Bacteria</taxon>
        <taxon>Pseudomonadati</taxon>
        <taxon>Pseudomonadota</taxon>
        <taxon>Betaproteobacteria</taxon>
        <taxon>Burkholderiales</taxon>
        <taxon>Alcaligenaceae</taxon>
        <taxon>Alcaligenes</taxon>
    </lineage>
</organism>
<accession>A0ABT8EI39</accession>
<dbReference type="InterPro" id="IPR043426">
    <property type="entry name" value="MltB-like"/>
</dbReference>
<dbReference type="CDD" id="cd13399">
    <property type="entry name" value="Slt35-like"/>
    <property type="match status" value="1"/>
</dbReference>
<dbReference type="PANTHER" id="PTHR30163:SF9">
    <property type="entry name" value="MEMBRANE-BOUND LYTIC MUREIN TRANSGLYCOSYLASE B"/>
    <property type="match status" value="1"/>
</dbReference>
<dbReference type="Pfam" id="PF13406">
    <property type="entry name" value="SLT_2"/>
    <property type="match status" value="1"/>
</dbReference>
<dbReference type="NCBIfam" id="TIGR02282">
    <property type="entry name" value="MltB"/>
    <property type="match status" value="1"/>
</dbReference>
<keyword evidence="1" id="KW-0732">Signal</keyword>
<keyword evidence="4" id="KW-1185">Reference proteome</keyword>
<dbReference type="InterPro" id="IPR023346">
    <property type="entry name" value="Lysozyme-like_dom_sf"/>
</dbReference>
<dbReference type="PANTHER" id="PTHR30163">
    <property type="entry name" value="MEMBRANE-BOUND LYTIC MUREIN TRANSGLYCOSYLASE B"/>
    <property type="match status" value="1"/>
</dbReference>
<dbReference type="Proteomes" id="UP001168613">
    <property type="component" value="Unassembled WGS sequence"/>
</dbReference>
<dbReference type="Gene3D" id="1.10.8.350">
    <property type="entry name" value="Bacterial muramidase"/>
    <property type="match status" value="1"/>
</dbReference>
<dbReference type="RefSeq" id="WP_266125116.1">
    <property type="nucleotide sequence ID" value="NZ_JAJHNU010000001.1"/>
</dbReference>
<feature type="signal peptide" evidence="1">
    <location>
        <begin position="1"/>
        <end position="21"/>
    </location>
</feature>
<dbReference type="EMBL" id="JAJHNU010000001">
    <property type="protein sequence ID" value="MDN4120953.1"/>
    <property type="molecule type" value="Genomic_DNA"/>
</dbReference>
<protein>
    <submittedName>
        <fullName evidence="3">Lytic murein transglycosylase B</fullName>
    </submittedName>
</protein>
<dbReference type="Gene3D" id="1.10.530.10">
    <property type="match status" value="1"/>
</dbReference>
<dbReference type="SUPFAM" id="SSF53955">
    <property type="entry name" value="Lysozyme-like"/>
    <property type="match status" value="1"/>
</dbReference>
<feature type="domain" description="Transglycosylase SLT" evidence="2">
    <location>
        <begin position="95"/>
        <end position="390"/>
    </location>
</feature>
<comment type="caution">
    <text evidence="3">The sequence shown here is derived from an EMBL/GenBank/DDBJ whole genome shotgun (WGS) entry which is preliminary data.</text>
</comment>
<gene>
    <name evidence="3" type="primary">mltB</name>
    <name evidence="3" type="ORF">LMS43_06610</name>
</gene>
<evidence type="ECO:0000313" key="3">
    <source>
        <dbReference type="EMBL" id="MDN4120953.1"/>
    </source>
</evidence>
<reference evidence="3" key="1">
    <citation type="submission" date="2021-11" db="EMBL/GenBank/DDBJ databases">
        <title>Draft genome sequence of Alcaligenes endophyticus type strain CCUG 75668T.</title>
        <authorList>
            <person name="Salva-Serra F."/>
            <person name="Duran R.E."/>
            <person name="Seeger M."/>
            <person name="Moore E.R.B."/>
            <person name="Jaen-Luchoro D."/>
        </authorList>
    </citation>
    <scope>NUCLEOTIDE SEQUENCE</scope>
    <source>
        <strain evidence="3">CCUG 75668</strain>
    </source>
</reference>
<dbReference type="PROSITE" id="PS51257">
    <property type="entry name" value="PROKAR_LIPOPROTEIN"/>
    <property type="match status" value="1"/>
</dbReference>
<evidence type="ECO:0000256" key="1">
    <source>
        <dbReference type="SAM" id="SignalP"/>
    </source>
</evidence>
<evidence type="ECO:0000259" key="2">
    <source>
        <dbReference type="Pfam" id="PF13406"/>
    </source>
</evidence>
<feature type="chain" id="PRO_5045055005" evidence="1">
    <location>
        <begin position="22"/>
        <end position="403"/>
    </location>
</feature>
<sequence length="403" mass="44067">MFKPPRILQATLITIAAAGCAARPTPHQTSSLEVIPSVFPNQLVTGAPPAPSAATVVIKNLPEPASIPAGSSLANRQTFFTPDGQLQADIQLYAQDVARVRQVPLALVEQILLQANYNVTAAKLMRPSKGRIKKSWVTYKQRNVDPVRLERGVKFWRTHQRQLDNISQQYGVPPSVIVSILGIETVYGNYMGDFKVLDALFTLGFAYPDDSRPERGQLFRDQLADLIELHHQGELNALSVEGSFAGAMGMPQFMPGSLMRYAVDGDRDGTIDLRGNPVDVIASVANFLRAHGWQPSLPVFAPVDINQGSHVLLDGGIDPKRSWTEFQQVGAKIAGQADNSGDWTQYKVGLVNLVDEPRGTVEWRLGTPNFFAITHYNRSYFYAAAVADLASALARQMGYGGPN</sequence>